<keyword evidence="2" id="KW-1185">Reference proteome</keyword>
<protein>
    <submittedName>
        <fullName evidence="1">Uncharacterized protein</fullName>
    </submittedName>
</protein>
<name>A0AAD7R697_9TELE</name>
<dbReference type="AlphaFoldDB" id="A0AAD7R697"/>
<evidence type="ECO:0000313" key="1">
    <source>
        <dbReference type="EMBL" id="KAJ8366809.1"/>
    </source>
</evidence>
<accession>A0AAD7R697</accession>
<comment type="caution">
    <text evidence="1">The sequence shown here is derived from an EMBL/GenBank/DDBJ whole genome shotgun (WGS) entry which is preliminary data.</text>
</comment>
<dbReference type="Proteomes" id="UP001221898">
    <property type="component" value="Unassembled WGS sequence"/>
</dbReference>
<dbReference type="EMBL" id="JAINUG010000542">
    <property type="protein sequence ID" value="KAJ8366809.1"/>
    <property type="molecule type" value="Genomic_DNA"/>
</dbReference>
<gene>
    <name evidence="1" type="ORF">AAFF_G00342170</name>
</gene>
<proteinExistence type="predicted"/>
<sequence>MSTDLHACELEQEISTCRTFSRTCGQTGVIFCTVQHRRHGATPWMEITIIHRDSTGKSQTMVFGVRGGSMGQERRYEDP</sequence>
<organism evidence="1 2">
    <name type="scientific">Aldrovandia affinis</name>
    <dbReference type="NCBI Taxonomy" id="143900"/>
    <lineage>
        <taxon>Eukaryota</taxon>
        <taxon>Metazoa</taxon>
        <taxon>Chordata</taxon>
        <taxon>Craniata</taxon>
        <taxon>Vertebrata</taxon>
        <taxon>Euteleostomi</taxon>
        <taxon>Actinopterygii</taxon>
        <taxon>Neopterygii</taxon>
        <taxon>Teleostei</taxon>
        <taxon>Notacanthiformes</taxon>
        <taxon>Halosauridae</taxon>
        <taxon>Aldrovandia</taxon>
    </lineage>
</organism>
<evidence type="ECO:0000313" key="2">
    <source>
        <dbReference type="Proteomes" id="UP001221898"/>
    </source>
</evidence>
<reference evidence="1" key="1">
    <citation type="journal article" date="2023" name="Science">
        <title>Genome structures resolve the early diversification of teleost fishes.</title>
        <authorList>
            <person name="Parey E."/>
            <person name="Louis A."/>
            <person name="Montfort J."/>
            <person name="Bouchez O."/>
            <person name="Roques C."/>
            <person name="Iampietro C."/>
            <person name="Lluch J."/>
            <person name="Castinel A."/>
            <person name="Donnadieu C."/>
            <person name="Desvignes T."/>
            <person name="Floi Bucao C."/>
            <person name="Jouanno E."/>
            <person name="Wen M."/>
            <person name="Mejri S."/>
            <person name="Dirks R."/>
            <person name="Jansen H."/>
            <person name="Henkel C."/>
            <person name="Chen W.J."/>
            <person name="Zahm M."/>
            <person name="Cabau C."/>
            <person name="Klopp C."/>
            <person name="Thompson A.W."/>
            <person name="Robinson-Rechavi M."/>
            <person name="Braasch I."/>
            <person name="Lecointre G."/>
            <person name="Bobe J."/>
            <person name="Postlethwait J.H."/>
            <person name="Berthelot C."/>
            <person name="Roest Crollius H."/>
            <person name="Guiguen Y."/>
        </authorList>
    </citation>
    <scope>NUCLEOTIDE SEQUENCE</scope>
    <source>
        <strain evidence="1">NC1722</strain>
    </source>
</reference>